<evidence type="ECO:0000313" key="2">
    <source>
        <dbReference type="EMBL" id="KAK3324751.1"/>
    </source>
</evidence>
<dbReference type="AlphaFoldDB" id="A0AAE0M9V7"/>
<dbReference type="PIRSF" id="PIRSF000296">
    <property type="entry name" value="SrpA"/>
    <property type="match status" value="1"/>
</dbReference>
<dbReference type="InterPro" id="IPR018028">
    <property type="entry name" value="Catalase"/>
</dbReference>
<feature type="domain" description="Catalase core" evidence="1">
    <location>
        <begin position="1"/>
        <end position="311"/>
    </location>
</feature>
<accession>A0AAE0M9V7</accession>
<dbReference type="GO" id="GO:0005777">
    <property type="term" value="C:peroxisome"/>
    <property type="evidence" value="ECO:0007669"/>
    <property type="project" value="TreeGrafter"/>
</dbReference>
<dbReference type="Pfam" id="PF00199">
    <property type="entry name" value="Catalase"/>
    <property type="match status" value="1"/>
</dbReference>
<evidence type="ECO:0000313" key="3">
    <source>
        <dbReference type="Proteomes" id="UP001286456"/>
    </source>
</evidence>
<keyword evidence="3" id="KW-1185">Reference proteome</keyword>
<protein>
    <submittedName>
        <fullName evidence="2">Catalase-like domain-containing protein</fullName>
    </submittedName>
</protein>
<dbReference type="InterPro" id="IPR024168">
    <property type="entry name" value="Catalase_SrpA-type_pred"/>
</dbReference>
<dbReference type="EMBL" id="JAUEPO010000004">
    <property type="protein sequence ID" value="KAK3324751.1"/>
    <property type="molecule type" value="Genomic_DNA"/>
</dbReference>
<dbReference type="SUPFAM" id="SSF56634">
    <property type="entry name" value="Heme-dependent catalase-like"/>
    <property type="match status" value="1"/>
</dbReference>
<dbReference type="InterPro" id="IPR011614">
    <property type="entry name" value="Catalase_core"/>
</dbReference>
<dbReference type="GO" id="GO:0042744">
    <property type="term" value="P:hydrogen peroxide catabolic process"/>
    <property type="evidence" value="ECO:0007669"/>
    <property type="project" value="TreeGrafter"/>
</dbReference>
<dbReference type="GO" id="GO:0042542">
    <property type="term" value="P:response to hydrogen peroxide"/>
    <property type="evidence" value="ECO:0007669"/>
    <property type="project" value="TreeGrafter"/>
</dbReference>
<dbReference type="GO" id="GO:0004096">
    <property type="term" value="F:catalase activity"/>
    <property type="evidence" value="ECO:0007669"/>
    <property type="project" value="InterPro"/>
</dbReference>
<gene>
    <name evidence="2" type="ORF">B0T19DRAFT_238213</name>
</gene>
<evidence type="ECO:0000259" key="1">
    <source>
        <dbReference type="SMART" id="SM01060"/>
    </source>
</evidence>
<name>A0AAE0M9V7_9PEZI</name>
<dbReference type="PANTHER" id="PTHR11465:SF62">
    <property type="entry name" value="CATALASE T"/>
    <property type="match status" value="1"/>
</dbReference>
<dbReference type="Proteomes" id="UP001286456">
    <property type="component" value="Unassembled WGS sequence"/>
</dbReference>
<sequence>MPLPADEKTVETASAILTTLKDIFGPHPGFRPVHAKGLLLNGTFTPSPEASTLSSAPHFTAPSTPILARLSSSTGHPTLPDTDPNGNPRGLALRFLLPPSPTGRRVHTDIVTHAVDGFPGRNGDEALSFFASLRDGTIGTYLSTHPIAQAFVALPKPFPESFSTERFFSVTAFKLISADGEETHIRYRVVPVKGYATLTTEEAQNKEAGYLYAEVPDLLAREGGIEYILAAQVAAEGDVADDSSVKWPETREVVELGRVRLTSLVEGDAEVQKSVIFDPIPRVQGVESSGDPLLEVRAGLYLLSGRERRAA</sequence>
<dbReference type="GO" id="GO:0020037">
    <property type="term" value="F:heme binding"/>
    <property type="evidence" value="ECO:0007669"/>
    <property type="project" value="InterPro"/>
</dbReference>
<dbReference type="Gene3D" id="2.40.180.10">
    <property type="entry name" value="Catalase core domain"/>
    <property type="match status" value="1"/>
</dbReference>
<dbReference type="SMART" id="SM01060">
    <property type="entry name" value="Catalase"/>
    <property type="match status" value="1"/>
</dbReference>
<dbReference type="InterPro" id="IPR020835">
    <property type="entry name" value="Catalase_sf"/>
</dbReference>
<dbReference type="PANTHER" id="PTHR11465">
    <property type="entry name" value="CATALASE"/>
    <property type="match status" value="1"/>
</dbReference>
<dbReference type="GO" id="GO:0005739">
    <property type="term" value="C:mitochondrion"/>
    <property type="evidence" value="ECO:0007669"/>
    <property type="project" value="TreeGrafter"/>
</dbReference>
<dbReference type="PROSITE" id="PS51402">
    <property type="entry name" value="CATALASE_3"/>
    <property type="match status" value="1"/>
</dbReference>
<reference evidence="2" key="2">
    <citation type="submission" date="2023-06" db="EMBL/GenBank/DDBJ databases">
        <authorList>
            <consortium name="Lawrence Berkeley National Laboratory"/>
            <person name="Haridas S."/>
            <person name="Hensen N."/>
            <person name="Bonometti L."/>
            <person name="Westerberg I."/>
            <person name="Brannstrom I.O."/>
            <person name="Guillou S."/>
            <person name="Cros-Aarteil S."/>
            <person name="Calhoun S."/>
            <person name="Kuo A."/>
            <person name="Mondo S."/>
            <person name="Pangilinan J."/>
            <person name="Riley R."/>
            <person name="Labutti K."/>
            <person name="Andreopoulos B."/>
            <person name="Lipzen A."/>
            <person name="Chen C."/>
            <person name="Yanf M."/>
            <person name="Daum C."/>
            <person name="Ng V."/>
            <person name="Clum A."/>
            <person name="Steindorff A."/>
            <person name="Ohm R."/>
            <person name="Martin F."/>
            <person name="Silar P."/>
            <person name="Natvig D."/>
            <person name="Lalanne C."/>
            <person name="Gautier V."/>
            <person name="Ament-Velasquez S.L."/>
            <person name="Kruys A."/>
            <person name="Hutchinson M.I."/>
            <person name="Powell A.J."/>
            <person name="Barry K."/>
            <person name="Miller A.N."/>
            <person name="Grigoriev I.V."/>
            <person name="Debuchy R."/>
            <person name="Gladieux P."/>
            <person name="Thoren M.H."/>
            <person name="Johannesson H."/>
        </authorList>
    </citation>
    <scope>NUCLEOTIDE SEQUENCE</scope>
    <source>
        <strain evidence="2">SMH4131-1</strain>
    </source>
</reference>
<organism evidence="2 3">
    <name type="scientific">Cercophora scortea</name>
    <dbReference type="NCBI Taxonomy" id="314031"/>
    <lineage>
        <taxon>Eukaryota</taxon>
        <taxon>Fungi</taxon>
        <taxon>Dikarya</taxon>
        <taxon>Ascomycota</taxon>
        <taxon>Pezizomycotina</taxon>
        <taxon>Sordariomycetes</taxon>
        <taxon>Sordariomycetidae</taxon>
        <taxon>Sordariales</taxon>
        <taxon>Lasiosphaeriaceae</taxon>
        <taxon>Cercophora</taxon>
    </lineage>
</organism>
<dbReference type="Gene3D" id="1.20.1280.120">
    <property type="match status" value="1"/>
</dbReference>
<proteinExistence type="predicted"/>
<comment type="caution">
    <text evidence="2">The sequence shown here is derived from an EMBL/GenBank/DDBJ whole genome shotgun (WGS) entry which is preliminary data.</text>
</comment>
<reference evidence="2" key="1">
    <citation type="journal article" date="2023" name="Mol. Phylogenet. Evol.">
        <title>Genome-scale phylogeny and comparative genomics of the fungal order Sordariales.</title>
        <authorList>
            <person name="Hensen N."/>
            <person name="Bonometti L."/>
            <person name="Westerberg I."/>
            <person name="Brannstrom I.O."/>
            <person name="Guillou S."/>
            <person name="Cros-Aarteil S."/>
            <person name="Calhoun S."/>
            <person name="Haridas S."/>
            <person name="Kuo A."/>
            <person name="Mondo S."/>
            <person name="Pangilinan J."/>
            <person name="Riley R."/>
            <person name="LaButti K."/>
            <person name="Andreopoulos B."/>
            <person name="Lipzen A."/>
            <person name="Chen C."/>
            <person name="Yan M."/>
            <person name="Daum C."/>
            <person name="Ng V."/>
            <person name="Clum A."/>
            <person name="Steindorff A."/>
            <person name="Ohm R.A."/>
            <person name="Martin F."/>
            <person name="Silar P."/>
            <person name="Natvig D.O."/>
            <person name="Lalanne C."/>
            <person name="Gautier V."/>
            <person name="Ament-Velasquez S.L."/>
            <person name="Kruys A."/>
            <person name="Hutchinson M.I."/>
            <person name="Powell A.J."/>
            <person name="Barry K."/>
            <person name="Miller A.N."/>
            <person name="Grigoriev I.V."/>
            <person name="Debuchy R."/>
            <person name="Gladieux P."/>
            <person name="Hiltunen Thoren M."/>
            <person name="Johannesson H."/>
        </authorList>
    </citation>
    <scope>NUCLEOTIDE SEQUENCE</scope>
    <source>
        <strain evidence="2">SMH4131-1</strain>
    </source>
</reference>